<gene>
    <name evidence="3" type="ORF">GCM10023172_29110</name>
</gene>
<organism evidence="3 4">
    <name type="scientific">Hymenobacter ginsengisoli</name>
    <dbReference type="NCBI Taxonomy" id="1051626"/>
    <lineage>
        <taxon>Bacteria</taxon>
        <taxon>Pseudomonadati</taxon>
        <taxon>Bacteroidota</taxon>
        <taxon>Cytophagia</taxon>
        <taxon>Cytophagales</taxon>
        <taxon>Hymenobacteraceae</taxon>
        <taxon>Hymenobacter</taxon>
    </lineage>
</organism>
<name>A0ABP8QIR3_9BACT</name>
<evidence type="ECO:0000259" key="2">
    <source>
        <dbReference type="Pfam" id="PF20434"/>
    </source>
</evidence>
<dbReference type="SUPFAM" id="SSF53474">
    <property type="entry name" value="alpha/beta-Hydrolases"/>
    <property type="match status" value="1"/>
</dbReference>
<accession>A0ABP8QIR3</accession>
<keyword evidence="4" id="KW-1185">Reference proteome</keyword>
<dbReference type="EMBL" id="BAABGQ010000006">
    <property type="protein sequence ID" value="GAA4503731.1"/>
    <property type="molecule type" value="Genomic_DNA"/>
</dbReference>
<dbReference type="InterPro" id="IPR049492">
    <property type="entry name" value="BD-FAE-like_dom"/>
</dbReference>
<dbReference type="Gene3D" id="3.40.50.1820">
    <property type="entry name" value="alpha/beta hydrolase"/>
    <property type="match status" value="1"/>
</dbReference>
<dbReference type="InterPro" id="IPR050300">
    <property type="entry name" value="GDXG_lipolytic_enzyme"/>
</dbReference>
<sequence>MMRILRWLALPPLGLLLAAATVLLANEWAVAQASRRVADVPYVAASAPDFDNKRHRLDIYQPRAKAAAPRPVVLFIHGGSWNSGSKDDILYKAIGRRLAKNGFVGVVISYRLAPQVLVPQQADDCARALAWTVAHIAEYGGDPGRLVLMGHSAGGGLAALLATGSDTLLARHGLPARAVHAVLLDDPAGLDMLDYLTKMQYAGDEKYLVPFSKDPAVWRQASALYHVRAGAPPMSIYIGGDTYPSIKESSERFRQRLTQLGEAPKYTILPGKKHVGMVTQLFWAGNELYAELKRLAE</sequence>
<reference evidence="4" key="1">
    <citation type="journal article" date="2019" name="Int. J. Syst. Evol. Microbiol.">
        <title>The Global Catalogue of Microorganisms (GCM) 10K type strain sequencing project: providing services to taxonomists for standard genome sequencing and annotation.</title>
        <authorList>
            <consortium name="The Broad Institute Genomics Platform"/>
            <consortium name="The Broad Institute Genome Sequencing Center for Infectious Disease"/>
            <person name="Wu L."/>
            <person name="Ma J."/>
        </authorList>
    </citation>
    <scope>NUCLEOTIDE SEQUENCE [LARGE SCALE GENOMIC DNA]</scope>
    <source>
        <strain evidence="4">JCM 17841</strain>
    </source>
</reference>
<dbReference type="Proteomes" id="UP001501243">
    <property type="component" value="Unassembled WGS sequence"/>
</dbReference>
<keyword evidence="1" id="KW-0378">Hydrolase</keyword>
<evidence type="ECO:0000313" key="3">
    <source>
        <dbReference type="EMBL" id="GAA4503731.1"/>
    </source>
</evidence>
<dbReference type="PANTHER" id="PTHR48081">
    <property type="entry name" value="AB HYDROLASE SUPERFAMILY PROTEIN C4A8.06C"/>
    <property type="match status" value="1"/>
</dbReference>
<protein>
    <recommendedName>
        <fullName evidence="2">BD-FAE-like domain-containing protein</fullName>
    </recommendedName>
</protein>
<evidence type="ECO:0000313" key="4">
    <source>
        <dbReference type="Proteomes" id="UP001501243"/>
    </source>
</evidence>
<dbReference type="InterPro" id="IPR029058">
    <property type="entry name" value="AB_hydrolase_fold"/>
</dbReference>
<dbReference type="RefSeq" id="WP_309509603.1">
    <property type="nucleotide sequence ID" value="NZ_BAABGQ010000006.1"/>
</dbReference>
<dbReference type="PANTHER" id="PTHR48081:SF33">
    <property type="entry name" value="KYNURENINE FORMAMIDASE"/>
    <property type="match status" value="1"/>
</dbReference>
<dbReference type="Pfam" id="PF20434">
    <property type="entry name" value="BD-FAE"/>
    <property type="match status" value="1"/>
</dbReference>
<feature type="domain" description="BD-FAE-like" evidence="2">
    <location>
        <begin position="57"/>
        <end position="240"/>
    </location>
</feature>
<evidence type="ECO:0000256" key="1">
    <source>
        <dbReference type="ARBA" id="ARBA00022801"/>
    </source>
</evidence>
<proteinExistence type="predicted"/>
<comment type="caution">
    <text evidence="3">The sequence shown here is derived from an EMBL/GenBank/DDBJ whole genome shotgun (WGS) entry which is preliminary data.</text>
</comment>